<feature type="chain" id="PRO_5045918922" evidence="4">
    <location>
        <begin position="21"/>
        <end position="167"/>
    </location>
</feature>
<feature type="signal peptide" evidence="4">
    <location>
        <begin position="1"/>
        <end position="20"/>
    </location>
</feature>
<dbReference type="SUPFAM" id="SSF111384">
    <property type="entry name" value="OmpH-like"/>
    <property type="match status" value="1"/>
</dbReference>
<dbReference type="InterPro" id="IPR005632">
    <property type="entry name" value="Chaperone_Skp"/>
</dbReference>
<keyword evidence="3" id="KW-0175">Coiled coil</keyword>
<dbReference type="Proteomes" id="UP000772812">
    <property type="component" value="Unassembled WGS sequence"/>
</dbReference>
<dbReference type="Pfam" id="PF03938">
    <property type="entry name" value="OmpH"/>
    <property type="match status" value="1"/>
</dbReference>
<keyword evidence="2 4" id="KW-0732">Signal</keyword>
<proteinExistence type="inferred from homology"/>
<evidence type="ECO:0000313" key="6">
    <source>
        <dbReference type="Proteomes" id="UP000772812"/>
    </source>
</evidence>
<dbReference type="Gene3D" id="3.30.910.20">
    <property type="entry name" value="Skp domain"/>
    <property type="match status" value="1"/>
</dbReference>
<comment type="similarity">
    <text evidence="1">Belongs to the Skp family.</text>
</comment>
<name>A0ABS1GHU2_9AQUI</name>
<comment type="caution">
    <text evidence="5">The sequence shown here is derived from an EMBL/GenBank/DDBJ whole genome shotgun (WGS) entry which is preliminary data.</text>
</comment>
<protein>
    <submittedName>
        <fullName evidence="5">OmpH family outer membrane protein</fullName>
    </submittedName>
</protein>
<dbReference type="SMART" id="SM00935">
    <property type="entry name" value="OmpH"/>
    <property type="match status" value="1"/>
</dbReference>
<evidence type="ECO:0000256" key="1">
    <source>
        <dbReference type="ARBA" id="ARBA00009091"/>
    </source>
</evidence>
<accession>A0ABS1GHU2</accession>
<evidence type="ECO:0000256" key="3">
    <source>
        <dbReference type="SAM" id="Coils"/>
    </source>
</evidence>
<dbReference type="InterPro" id="IPR024930">
    <property type="entry name" value="Skp_dom_sf"/>
</dbReference>
<evidence type="ECO:0000256" key="4">
    <source>
        <dbReference type="SAM" id="SignalP"/>
    </source>
</evidence>
<keyword evidence="6" id="KW-1185">Reference proteome</keyword>
<evidence type="ECO:0000256" key="2">
    <source>
        <dbReference type="ARBA" id="ARBA00022729"/>
    </source>
</evidence>
<evidence type="ECO:0000313" key="5">
    <source>
        <dbReference type="EMBL" id="MBK3332506.1"/>
    </source>
</evidence>
<reference evidence="5 6" key="1">
    <citation type="journal article" date="2021" name="Syst. Appl. Microbiol.">
        <title>Persephonella atlantica sp. nov.: How to adapt to physico-chemical gradients in high temperature hydrothermal habitats.</title>
        <authorList>
            <person name="Francois D.X."/>
            <person name="Godfroy A."/>
            <person name="Mathien C."/>
            <person name="Aube J."/>
            <person name="Cathalot C."/>
            <person name="Lesongeur F."/>
            <person name="L'Haridon S."/>
            <person name="Philippon X."/>
            <person name="Roussel E.G."/>
        </authorList>
    </citation>
    <scope>NUCLEOTIDE SEQUENCE [LARGE SCALE GENOMIC DNA]</scope>
    <source>
        <strain evidence="5 6">MO1340</strain>
    </source>
</reference>
<gene>
    <name evidence="5" type="ORF">GWK41_05450</name>
</gene>
<feature type="coiled-coil region" evidence="3">
    <location>
        <begin position="49"/>
        <end position="118"/>
    </location>
</feature>
<organism evidence="5 6">
    <name type="scientific">Persephonella atlantica</name>
    <dbReference type="NCBI Taxonomy" id="2699429"/>
    <lineage>
        <taxon>Bacteria</taxon>
        <taxon>Pseudomonadati</taxon>
        <taxon>Aquificota</taxon>
        <taxon>Aquificia</taxon>
        <taxon>Aquificales</taxon>
        <taxon>Hydrogenothermaceae</taxon>
        <taxon>Persephonella</taxon>
    </lineage>
</organism>
<dbReference type="RefSeq" id="WP_200673929.1">
    <property type="nucleotide sequence ID" value="NZ_JAACYA010000002.1"/>
</dbReference>
<dbReference type="EMBL" id="JAACYA010000002">
    <property type="protein sequence ID" value="MBK3332506.1"/>
    <property type="molecule type" value="Genomic_DNA"/>
</dbReference>
<sequence>MKKVMLFFVLLIGLVSFAVAENIAYVDVQKIMNTSKKGKKLKSEIQEKVKYYQSKLDNIDKQISQIEKQLESPVLSEEAKKKKKEELTKLKEEGAKIQQEAEKELSQMKAKAERELILDIKRITEEYAKKHNIDMVFIGGAIGGVVYYDKAIDITDEILKMYDREQK</sequence>
<dbReference type="PANTHER" id="PTHR35089:SF1">
    <property type="entry name" value="CHAPERONE PROTEIN SKP"/>
    <property type="match status" value="1"/>
</dbReference>
<dbReference type="PANTHER" id="PTHR35089">
    <property type="entry name" value="CHAPERONE PROTEIN SKP"/>
    <property type="match status" value="1"/>
</dbReference>